<name>A0A836C9R9_9STRA</name>
<protein>
    <submittedName>
        <fullName evidence="1">Uncharacterized protein</fullName>
    </submittedName>
</protein>
<evidence type="ECO:0000313" key="2">
    <source>
        <dbReference type="Proteomes" id="UP000664859"/>
    </source>
</evidence>
<dbReference type="AlphaFoldDB" id="A0A836C9R9"/>
<gene>
    <name evidence="1" type="ORF">JKP88DRAFT_350385</name>
</gene>
<evidence type="ECO:0000313" key="1">
    <source>
        <dbReference type="EMBL" id="KAG5178345.1"/>
    </source>
</evidence>
<organism evidence="1 2">
    <name type="scientific">Tribonema minus</name>
    <dbReference type="NCBI Taxonomy" id="303371"/>
    <lineage>
        <taxon>Eukaryota</taxon>
        <taxon>Sar</taxon>
        <taxon>Stramenopiles</taxon>
        <taxon>Ochrophyta</taxon>
        <taxon>PX clade</taxon>
        <taxon>Xanthophyceae</taxon>
        <taxon>Tribonematales</taxon>
        <taxon>Tribonemataceae</taxon>
        <taxon>Tribonema</taxon>
    </lineage>
</organism>
<dbReference type="EMBL" id="JAFCMP010000516">
    <property type="protein sequence ID" value="KAG5178345.1"/>
    <property type="molecule type" value="Genomic_DNA"/>
</dbReference>
<keyword evidence="2" id="KW-1185">Reference proteome</keyword>
<sequence length="175" mass="17334">MGASQRDSAQSQDCSRAPLSITVDAGAAASTWATPTHSNDQSPAVFFHLHAAATGDGSGSSGSNSSGSTAADGKSAHIEAADIGGSAPDIFAWLKGNIIPTATAAAAEASAAGVAQAVTTADAPLPLAAAATAAPTAAHSSCEAEWRDSQHRADSDSCFLESESNEALFQFLVSS</sequence>
<reference evidence="1" key="1">
    <citation type="submission" date="2021-02" db="EMBL/GenBank/DDBJ databases">
        <title>First Annotated Genome of the Yellow-green Alga Tribonema minus.</title>
        <authorList>
            <person name="Mahan K.M."/>
        </authorList>
    </citation>
    <scope>NUCLEOTIDE SEQUENCE</scope>
    <source>
        <strain evidence="1">UTEX B ZZ1240</strain>
    </source>
</reference>
<comment type="caution">
    <text evidence="1">The sequence shown here is derived from an EMBL/GenBank/DDBJ whole genome shotgun (WGS) entry which is preliminary data.</text>
</comment>
<accession>A0A836C9R9</accession>
<proteinExistence type="predicted"/>
<dbReference type="Proteomes" id="UP000664859">
    <property type="component" value="Unassembled WGS sequence"/>
</dbReference>